<evidence type="ECO:0000256" key="6">
    <source>
        <dbReference type="ARBA" id="ARBA00023118"/>
    </source>
</evidence>
<evidence type="ECO:0000256" key="8">
    <source>
        <dbReference type="ARBA" id="ARBA00023211"/>
    </source>
</evidence>
<dbReference type="NCBIfam" id="TIGR00287">
    <property type="entry name" value="cas1"/>
    <property type="match status" value="1"/>
</dbReference>
<dbReference type="GO" id="GO:0004520">
    <property type="term" value="F:DNA endonuclease activity"/>
    <property type="evidence" value="ECO:0007669"/>
    <property type="project" value="InterPro"/>
</dbReference>
<keyword evidence="5 10" id="KW-0460">Magnesium</keyword>
<comment type="subunit">
    <text evidence="9 10">Homodimer, forms a heterotetramer with a Cas2 homodimer.</text>
</comment>
<dbReference type="PANTHER" id="PTHR34353">
    <property type="entry name" value="CRISPR-ASSOCIATED ENDONUCLEASE CAS1 1"/>
    <property type="match status" value="1"/>
</dbReference>
<dbReference type="GO" id="GO:0003677">
    <property type="term" value="F:DNA binding"/>
    <property type="evidence" value="ECO:0007669"/>
    <property type="project" value="UniProtKB-KW"/>
</dbReference>
<keyword evidence="4 10" id="KW-0378">Hydrolase</keyword>
<dbReference type="InterPro" id="IPR019855">
    <property type="entry name" value="CRISPR-assoc_Cas1_NMENI"/>
</dbReference>
<dbReference type="GO" id="GO:0043571">
    <property type="term" value="P:maintenance of CRISPR repeat elements"/>
    <property type="evidence" value="ECO:0007669"/>
    <property type="project" value="UniProtKB-UniRule"/>
</dbReference>
<keyword evidence="8 10" id="KW-0464">Manganese</keyword>
<evidence type="ECO:0000256" key="7">
    <source>
        <dbReference type="ARBA" id="ARBA00023125"/>
    </source>
</evidence>
<sequence length="299" mass="33481">MIKRTLFFGNPAHLSTTNQQLKISFRDASLPDRQVPIEDIGVIVLEDQQITVTNALLAKLTAHKVAVICCNAAHLPEGLLLPMHAHTEHTERIRHQLNASLPLKKNLWQQTISAKIKNQHALLVERGIEIKRMEYLYRNVKSGDTGGHEAQAAAIYWDHLIDIPGFRREQTGIPPNNLLNYGYAILRAVIARALVSSGMLPSVGIWHRNKYNPYCLADDIMEPYRPYVDLVVHAIVESGESIEELSTALKRELLQIPAMDVQIEGQKSPLFIAASRTTSSLFDCFVGVSRKISYPDYGG</sequence>
<keyword evidence="2 10" id="KW-0479">Metal-binding</keyword>
<keyword evidence="3 10" id="KW-0255">Endonuclease</keyword>
<dbReference type="Proteomes" id="UP000005551">
    <property type="component" value="Unassembled WGS sequence"/>
</dbReference>
<dbReference type="PANTHER" id="PTHR34353:SF2">
    <property type="entry name" value="CRISPR-ASSOCIATED ENDONUCLEASE CAS1 1"/>
    <property type="match status" value="1"/>
</dbReference>
<dbReference type="GO" id="GO:0046872">
    <property type="term" value="F:metal ion binding"/>
    <property type="evidence" value="ECO:0007669"/>
    <property type="project" value="UniProtKB-UniRule"/>
</dbReference>
<keyword evidence="6 10" id="KW-0051">Antiviral defense</keyword>
<evidence type="ECO:0000256" key="5">
    <source>
        <dbReference type="ARBA" id="ARBA00022842"/>
    </source>
</evidence>
<dbReference type="RefSeq" id="WP_009056754.1">
    <property type="nucleotide sequence ID" value="NZ_AJYA01000048.1"/>
</dbReference>
<dbReference type="GO" id="GO:0016787">
    <property type="term" value="F:hydrolase activity"/>
    <property type="evidence" value="ECO:0007669"/>
    <property type="project" value="UniProtKB-KW"/>
</dbReference>
<evidence type="ECO:0000256" key="10">
    <source>
        <dbReference type="HAMAP-Rule" id="MF_01470"/>
    </source>
</evidence>
<evidence type="ECO:0000256" key="4">
    <source>
        <dbReference type="ARBA" id="ARBA00022801"/>
    </source>
</evidence>
<dbReference type="InterPro" id="IPR050646">
    <property type="entry name" value="Cas1"/>
</dbReference>
<keyword evidence="1 10" id="KW-0540">Nuclease</keyword>
<reference evidence="11 12" key="1">
    <citation type="submission" date="2012-05" db="EMBL/GenBank/DDBJ databases">
        <title>Genome sequence of Nitritalea halalkaliphila LW7.</title>
        <authorList>
            <person name="Jangir P.K."/>
            <person name="Singh A."/>
            <person name="Shivaji S."/>
            <person name="Sharma R."/>
        </authorList>
    </citation>
    <scope>NUCLEOTIDE SEQUENCE [LARGE SCALE GENOMIC DNA]</scope>
    <source>
        <strain evidence="11 12">LW7</strain>
    </source>
</reference>
<evidence type="ECO:0000256" key="3">
    <source>
        <dbReference type="ARBA" id="ARBA00022759"/>
    </source>
</evidence>
<accession>I5BWY4</accession>
<dbReference type="HAMAP" id="MF_01470">
    <property type="entry name" value="Cas1"/>
    <property type="match status" value="1"/>
</dbReference>
<evidence type="ECO:0000313" key="11">
    <source>
        <dbReference type="EMBL" id="EIM74086.1"/>
    </source>
</evidence>
<dbReference type="GO" id="GO:0051607">
    <property type="term" value="P:defense response to virus"/>
    <property type="evidence" value="ECO:0007669"/>
    <property type="project" value="UniProtKB-UniRule"/>
</dbReference>
<name>I5BWY4_9BACT</name>
<dbReference type="InterPro" id="IPR002729">
    <property type="entry name" value="CRISPR-assoc_Cas1"/>
</dbReference>
<dbReference type="AlphaFoldDB" id="I5BWY4"/>
<keyword evidence="12" id="KW-1185">Reference proteome</keyword>
<dbReference type="PATRIC" id="fig|1189621.3.peg.3441"/>
<dbReference type="Gene3D" id="1.20.120.920">
    <property type="entry name" value="CRISPR-associated endonuclease Cas1, C-terminal domain"/>
    <property type="match status" value="1"/>
</dbReference>
<dbReference type="Pfam" id="PF01867">
    <property type="entry name" value="Cas_Cas1"/>
    <property type="match status" value="1"/>
</dbReference>
<feature type="binding site" evidence="10">
    <location>
        <position position="149"/>
    </location>
    <ligand>
        <name>Mn(2+)</name>
        <dbReference type="ChEBI" id="CHEBI:29035"/>
    </ligand>
</feature>
<feature type="binding site" evidence="10">
    <location>
        <position position="207"/>
    </location>
    <ligand>
        <name>Mn(2+)</name>
        <dbReference type="ChEBI" id="CHEBI:29035"/>
    </ligand>
</feature>
<comment type="similarity">
    <text evidence="10">Belongs to the CRISPR-associated endonuclease Cas1 family.</text>
</comment>
<comment type="caution">
    <text evidence="11">The sequence shown here is derived from an EMBL/GenBank/DDBJ whole genome shotgun (WGS) entry which is preliminary data.</text>
</comment>
<evidence type="ECO:0000256" key="1">
    <source>
        <dbReference type="ARBA" id="ARBA00022722"/>
    </source>
</evidence>
<gene>
    <name evidence="10" type="primary">cas1</name>
    <name evidence="11" type="ORF">A3SI_16577</name>
</gene>
<dbReference type="InterPro" id="IPR042206">
    <property type="entry name" value="CRISPR-assoc_Cas1_C"/>
</dbReference>
<comment type="cofactor">
    <cofactor evidence="10">
        <name>Mg(2+)</name>
        <dbReference type="ChEBI" id="CHEBI:18420"/>
    </cofactor>
    <cofactor evidence="10">
        <name>Mn(2+)</name>
        <dbReference type="ChEBI" id="CHEBI:29035"/>
    </cofactor>
</comment>
<proteinExistence type="inferred from homology"/>
<dbReference type="STRING" id="1189621.A3SI_16577"/>
<protein>
    <recommendedName>
        <fullName evidence="10">CRISPR-associated endonuclease Cas1</fullName>
        <ecNumber evidence="10">3.1.-.-</ecNumber>
    </recommendedName>
</protein>
<dbReference type="OrthoDB" id="9803119at2"/>
<feature type="binding site" evidence="10">
    <location>
        <position position="222"/>
    </location>
    <ligand>
        <name>Mn(2+)</name>
        <dbReference type="ChEBI" id="CHEBI:29035"/>
    </ligand>
</feature>
<comment type="function">
    <text evidence="10">CRISPR (clustered regularly interspaced short palindromic repeat), is an adaptive immune system that provides protection against mobile genetic elements (viruses, transposable elements and conjugative plasmids). CRISPR clusters contain spacers, sequences complementary to antecedent mobile elements, and target invading nucleic acids. CRISPR clusters are transcribed and processed into CRISPR RNA (crRNA). Acts as a dsDNA endonuclease. Involved in the integration of spacer DNA into the CRISPR cassette.</text>
</comment>
<evidence type="ECO:0000256" key="2">
    <source>
        <dbReference type="ARBA" id="ARBA00022723"/>
    </source>
</evidence>
<keyword evidence="7 10" id="KW-0238">DNA-binding</keyword>
<dbReference type="EC" id="3.1.-.-" evidence="10"/>
<evidence type="ECO:0000313" key="12">
    <source>
        <dbReference type="Proteomes" id="UP000005551"/>
    </source>
</evidence>
<dbReference type="NCBIfam" id="TIGR03639">
    <property type="entry name" value="cas1_NMENI"/>
    <property type="match status" value="1"/>
</dbReference>
<evidence type="ECO:0000256" key="9">
    <source>
        <dbReference type="ARBA" id="ARBA00038592"/>
    </source>
</evidence>
<dbReference type="EMBL" id="AJYA01000048">
    <property type="protein sequence ID" value="EIM74086.1"/>
    <property type="molecule type" value="Genomic_DNA"/>
</dbReference>
<organism evidence="11 12">
    <name type="scientific">Nitritalea halalkaliphila LW7</name>
    <dbReference type="NCBI Taxonomy" id="1189621"/>
    <lineage>
        <taxon>Bacteria</taxon>
        <taxon>Pseudomonadati</taxon>
        <taxon>Bacteroidota</taxon>
        <taxon>Cytophagia</taxon>
        <taxon>Cytophagales</taxon>
        <taxon>Cyclobacteriaceae</taxon>
        <taxon>Nitritalea</taxon>
    </lineage>
</organism>